<organism evidence="3 4">
    <name type="scientific">Microbacterium amylolyticum</name>
    <dbReference type="NCBI Taxonomy" id="936337"/>
    <lineage>
        <taxon>Bacteria</taxon>
        <taxon>Bacillati</taxon>
        <taxon>Actinomycetota</taxon>
        <taxon>Actinomycetes</taxon>
        <taxon>Micrococcales</taxon>
        <taxon>Microbacteriaceae</taxon>
        <taxon>Microbacterium</taxon>
    </lineage>
</organism>
<dbReference type="PANTHER" id="PTHR43767:SF1">
    <property type="entry name" value="NONRIBOSOMAL PEPTIDE SYNTHASE PES1 (EUROFUNG)-RELATED"/>
    <property type="match status" value="1"/>
</dbReference>
<reference evidence="3 4" key="1">
    <citation type="submission" date="2021-03" db="EMBL/GenBank/DDBJ databases">
        <title>Sequencing the genomes of 1000 actinobacteria strains.</title>
        <authorList>
            <person name="Klenk H.-P."/>
        </authorList>
    </citation>
    <scope>NUCLEOTIDE SEQUENCE [LARGE SCALE GENOMIC DNA]</scope>
    <source>
        <strain evidence="3 4">DSM 24221</strain>
    </source>
</reference>
<sequence>MKLERISSDDPRDVLRALRGAVLGAGPAIALGGAPKLPEIVPPGTGVVITTSGSSGVPKSVALSRSALTAAAMATAARIGDGHWLLPLSGGYIAGVQVMVRALVAGRDPAILAGHFSASTFTHAVGGMNSFRDGARVPRYTSLVPAQLRTLVDAAEEDERVREALASFETILIGGQRLPDALRDRTIALGARVVRTYGSTETSGGCVYDGAPLDGVEVAARGGELRISGPQLADGYLGDPELTERVFVTEAGRRWYRTGDAGDVVDGVVDVSGRVDNVIISGGVNVSLDRVERIVREIPGLDDAVVVGVEHDKWGQVPVVVARPIVDLDGALAVIRAACERELGAPGRPDRVVWLEEIPRLSSGKPDRRALRRMV</sequence>
<accession>A0ABS4ZJ82</accession>
<comment type="caution">
    <text evidence="3">The sequence shown here is derived from an EMBL/GenBank/DDBJ whole genome shotgun (WGS) entry which is preliminary data.</text>
</comment>
<dbReference type="Pfam" id="PF13193">
    <property type="entry name" value="AMP-binding_C"/>
    <property type="match status" value="1"/>
</dbReference>
<evidence type="ECO:0000313" key="3">
    <source>
        <dbReference type="EMBL" id="MBP2437353.1"/>
    </source>
</evidence>
<dbReference type="GO" id="GO:0008756">
    <property type="term" value="F:o-succinylbenzoate-CoA ligase activity"/>
    <property type="evidence" value="ECO:0007669"/>
    <property type="project" value="UniProtKB-EC"/>
</dbReference>
<dbReference type="RefSeq" id="WP_165134197.1">
    <property type="nucleotide sequence ID" value="NZ_CP049253.1"/>
</dbReference>
<dbReference type="InterPro" id="IPR042099">
    <property type="entry name" value="ANL_N_sf"/>
</dbReference>
<protein>
    <submittedName>
        <fullName evidence="3">O-succinylbenzoic acid--CoA ligase</fullName>
        <ecNumber evidence="3">6.2.1.26</ecNumber>
    </submittedName>
</protein>
<feature type="domain" description="AMP-dependent synthetase/ligase" evidence="1">
    <location>
        <begin position="46"/>
        <end position="212"/>
    </location>
</feature>
<evidence type="ECO:0000313" key="4">
    <source>
        <dbReference type="Proteomes" id="UP001519362"/>
    </source>
</evidence>
<gene>
    <name evidence="3" type="ORF">JOF34_001939</name>
</gene>
<dbReference type="InterPro" id="IPR000873">
    <property type="entry name" value="AMP-dep_synth/lig_dom"/>
</dbReference>
<dbReference type="SUPFAM" id="SSF56801">
    <property type="entry name" value="Acetyl-CoA synthetase-like"/>
    <property type="match status" value="1"/>
</dbReference>
<proteinExistence type="predicted"/>
<dbReference type="Pfam" id="PF00501">
    <property type="entry name" value="AMP-binding"/>
    <property type="match status" value="1"/>
</dbReference>
<dbReference type="InterPro" id="IPR050237">
    <property type="entry name" value="ATP-dep_AMP-bd_enzyme"/>
</dbReference>
<dbReference type="EMBL" id="JAGIOL010000001">
    <property type="protein sequence ID" value="MBP2437353.1"/>
    <property type="molecule type" value="Genomic_DNA"/>
</dbReference>
<dbReference type="Gene3D" id="3.40.50.12780">
    <property type="entry name" value="N-terminal domain of ligase-like"/>
    <property type="match status" value="1"/>
</dbReference>
<dbReference type="PANTHER" id="PTHR43767">
    <property type="entry name" value="LONG-CHAIN-FATTY-ACID--COA LIGASE"/>
    <property type="match status" value="1"/>
</dbReference>
<dbReference type="InterPro" id="IPR025110">
    <property type="entry name" value="AMP-bd_C"/>
</dbReference>
<keyword evidence="3" id="KW-0436">Ligase</keyword>
<evidence type="ECO:0000259" key="2">
    <source>
        <dbReference type="Pfam" id="PF13193"/>
    </source>
</evidence>
<dbReference type="InterPro" id="IPR020845">
    <property type="entry name" value="AMP-binding_CS"/>
</dbReference>
<name>A0ABS4ZJ82_9MICO</name>
<keyword evidence="4" id="KW-1185">Reference proteome</keyword>
<evidence type="ECO:0000259" key="1">
    <source>
        <dbReference type="Pfam" id="PF00501"/>
    </source>
</evidence>
<feature type="domain" description="AMP-binding enzyme C-terminal" evidence="2">
    <location>
        <begin position="291"/>
        <end position="365"/>
    </location>
</feature>
<dbReference type="Gene3D" id="3.30.300.30">
    <property type="match status" value="1"/>
</dbReference>
<dbReference type="Proteomes" id="UP001519362">
    <property type="component" value="Unassembled WGS sequence"/>
</dbReference>
<dbReference type="PROSITE" id="PS00455">
    <property type="entry name" value="AMP_BINDING"/>
    <property type="match status" value="1"/>
</dbReference>
<dbReference type="EC" id="6.2.1.26" evidence="3"/>
<dbReference type="InterPro" id="IPR045851">
    <property type="entry name" value="AMP-bd_C_sf"/>
</dbReference>